<dbReference type="AlphaFoldDB" id="A0A4Y2KYN7"/>
<keyword evidence="2" id="KW-1185">Reference proteome</keyword>
<evidence type="ECO:0000313" key="2">
    <source>
        <dbReference type="Proteomes" id="UP000499080"/>
    </source>
</evidence>
<dbReference type="Proteomes" id="UP000499080">
    <property type="component" value="Unassembled WGS sequence"/>
</dbReference>
<comment type="caution">
    <text evidence="1">The sequence shown here is derived from an EMBL/GenBank/DDBJ whole genome shotgun (WGS) entry which is preliminary data.</text>
</comment>
<protein>
    <submittedName>
        <fullName evidence="1">Uncharacterized protein</fullName>
    </submittedName>
</protein>
<accession>A0A4Y2KYN7</accession>
<reference evidence="1 2" key="1">
    <citation type="journal article" date="2019" name="Sci. Rep.">
        <title>Orb-weaving spider Araneus ventricosus genome elucidates the spidroin gene catalogue.</title>
        <authorList>
            <person name="Kono N."/>
            <person name="Nakamura H."/>
            <person name="Ohtoshi R."/>
            <person name="Moran D.A.P."/>
            <person name="Shinohara A."/>
            <person name="Yoshida Y."/>
            <person name="Fujiwara M."/>
            <person name="Mori M."/>
            <person name="Tomita M."/>
            <person name="Arakawa K."/>
        </authorList>
    </citation>
    <scope>NUCLEOTIDE SEQUENCE [LARGE SCALE GENOMIC DNA]</scope>
</reference>
<proteinExistence type="predicted"/>
<gene>
    <name evidence="1" type="ORF">AVEN_177224_1</name>
</gene>
<evidence type="ECO:0000313" key="1">
    <source>
        <dbReference type="EMBL" id="GBN06466.1"/>
    </source>
</evidence>
<dbReference type="EMBL" id="BGPR01005066">
    <property type="protein sequence ID" value="GBN06466.1"/>
    <property type="molecule type" value="Genomic_DNA"/>
</dbReference>
<sequence>MRSPRTLPSSFKTGFSAIGPLTMVVFAFVRASLPLPRIICQFYDPKLQVDKERNWIAKLFDHNKTFQFSSGIGIWNEALQVGNVISQIVP</sequence>
<organism evidence="1 2">
    <name type="scientific">Araneus ventricosus</name>
    <name type="common">Orbweaver spider</name>
    <name type="synonym">Epeira ventricosa</name>
    <dbReference type="NCBI Taxonomy" id="182803"/>
    <lineage>
        <taxon>Eukaryota</taxon>
        <taxon>Metazoa</taxon>
        <taxon>Ecdysozoa</taxon>
        <taxon>Arthropoda</taxon>
        <taxon>Chelicerata</taxon>
        <taxon>Arachnida</taxon>
        <taxon>Araneae</taxon>
        <taxon>Araneomorphae</taxon>
        <taxon>Entelegynae</taxon>
        <taxon>Araneoidea</taxon>
        <taxon>Araneidae</taxon>
        <taxon>Araneus</taxon>
    </lineage>
</organism>
<name>A0A4Y2KYN7_ARAVE</name>